<evidence type="ECO:0000256" key="1">
    <source>
        <dbReference type="SAM" id="Phobius"/>
    </source>
</evidence>
<keyword evidence="1" id="KW-0812">Transmembrane</keyword>
<evidence type="ECO:0000313" key="2">
    <source>
        <dbReference type="EMBL" id="CAI2368977.1"/>
    </source>
</evidence>
<reference evidence="2" key="1">
    <citation type="submission" date="2023-07" db="EMBL/GenBank/DDBJ databases">
        <authorList>
            <consortium name="AG Swart"/>
            <person name="Singh M."/>
            <person name="Singh A."/>
            <person name="Seah K."/>
            <person name="Emmerich C."/>
        </authorList>
    </citation>
    <scope>NUCLEOTIDE SEQUENCE</scope>
    <source>
        <strain evidence="2">DP1</strain>
    </source>
</reference>
<feature type="transmembrane region" description="Helical" evidence="1">
    <location>
        <begin position="104"/>
        <end position="123"/>
    </location>
</feature>
<comment type="caution">
    <text evidence="2">The sequence shown here is derived from an EMBL/GenBank/DDBJ whole genome shotgun (WGS) entry which is preliminary data.</text>
</comment>
<name>A0AAD1ULG0_EUPCR</name>
<keyword evidence="1" id="KW-0472">Membrane</keyword>
<dbReference type="Proteomes" id="UP001295684">
    <property type="component" value="Unassembled WGS sequence"/>
</dbReference>
<keyword evidence="1" id="KW-1133">Transmembrane helix</keyword>
<organism evidence="2 3">
    <name type="scientific">Euplotes crassus</name>
    <dbReference type="NCBI Taxonomy" id="5936"/>
    <lineage>
        <taxon>Eukaryota</taxon>
        <taxon>Sar</taxon>
        <taxon>Alveolata</taxon>
        <taxon>Ciliophora</taxon>
        <taxon>Intramacronucleata</taxon>
        <taxon>Spirotrichea</taxon>
        <taxon>Hypotrichia</taxon>
        <taxon>Euplotida</taxon>
        <taxon>Euplotidae</taxon>
        <taxon>Moneuplotes</taxon>
    </lineage>
</organism>
<accession>A0AAD1ULG0</accession>
<dbReference type="AlphaFoldDB" id="A0AAD1ULG0"/>
<keyword evidence="3" id="KW-1185">Reference proteome</keyword>
<dbReference type="EMBL" id="CAMPGE010010121">
    <property type="protein sequence ID" value="CAI2368977.1"/>
    <property type="molecule type" value="Genomic_DNA"/>
</dbReference>
<proteinExistence type="predicted"/>
<gene>
    <name evidence="2" type="ORF">ECRASSUSDP1_LOCUS10273</name>
</gene>
<evidence type="ECO:0000313" key="3">
    <source>
        <dbReference type="Proteomes" id="UP001295684"/>
    </source>
</evidence>
<sequence>MTLSKLSLQHDRSKHLMCLTSMKILFSWVPLIIKESKVMLSKILWVTFDIFRSNLLISVKSCGYTTNFPIEEGNHSLKLSTLSFLRFKIQIQNQAVFTGGNAKFCIFLIILISICSCILYFITDFLLNNVFLRVKIL</sequence>
<protein>
    <submittedName>
        <fullName evidence="2">Uncharacterized protein</fullName>
    </submittedName>
</protein>